<dbReference type="NCBIfam" id="TIGR02582">
    <property type="entry name" value="cas7_TM1809"/>
    <property type="match status" value="1"/>
</dbReference>
<name>A0A7V0T6U5_UNCW3</name>
<evidence type="ECO:0000256" key="6">
    <source>
        <dbReference type="ARBA" id="ARBA00022884"/>
    </source>
</evidence>
<evidence type="ECO:0000256" key="2">
    <source>
        <dbReference type="ARBA" id="ARBA00022150"/>
    </source>
</evidence>
<evidence type="ECO:0000256" key="3">
    <source>
        <dbReference type="ARBA" id="ARBA00022722"/>
    </source>
</evidence>
<dbReference type="PANTHER" id="PTHR35579">
    <property type="entry name" value="CRISPR SYSTEM CMS ENDORIBONUCLEASE CSM3"/>
    <property type="match status" value="1"/>
</dbReference>
<evidence type="ECO:0000256" key="1">
    <source>
        <dbReference type="ARBA" id="ARBA00006342"/>
    </source>
</evidence>
<keyword evidence="7" id="KW-0051">Antiviral defense</keyword>
<protein>
    <recommendedName>
        <fullName evidence="2">CRISPR system Cms endoribonuclease Csm3</fullName>
    </recommendedName>
    <alternativeName>
        <fullName evidence="8">CRISPR type III A-associated RAMP protein Csm3</fullName>
    </alternativeName>
</protein>
<dbReference type="GO" id="GO:0004519">
    <property type="term" value="F:endonuclease activity"/>
    <property type="evidence" value="ECO:0007669"/>
    <property type="project" value="UniProtKB-KW"/>
</dbReference>
<dbReference type="InterPro" id="IPR005537">
    <property type="entry name" value="RAMP_III_fam"/>
</dbReference>
<feature type="domain" description="CRISPR type III-associated protein" evidence="9">
    <location>
        <begin position="11"/>
        <end position="214"/>
    </location>
</feature>
<keyword evidence="6" id="KW-0694">RNA-binding</keyword>
<evidence type="ECO:0000256" key="4">
    <source>
        <dbReference type="ARBA" id="ARBA00022759"/>
    </source>
</evidence>
<dbReference type="GO" id="GO:0016787">
    <property type="term" value="F:hydrolase activity"/>
    <property type="evidence" value="ECO:0007669"/>
    <property type="project" value="UniProtKB-KW"/>
</dbReference>
<evidence type="ECO:0000256" key="5">
    <source>
        <dbReference type="ARBA" id="ARBA00022801"/>
    </source>
</evidence>
<gene>
    <name evidence="10" type="primary">csm3</name>
    <name evidence="10" type="ORF">ENN51_06425</name>
</gene>
<dbReference type="PANTHER" id="PTHR35579:SF3">
    <property type="entry name" value="CRISPR SYSTEM CMS ENDORIBONUCLEASE CSM3"/>
    <property type="match status" value="1"/>
</dbReference>
<dbReference type="Proteomes" id="UP000885672">
    <property type="component" value="Unassembled WGS sequence"/>
</dbReference>
<dbReference type="EMBL" id="DSBX01000241">
    <property type="protein sequence ID" value="HDQ99901.1"/>
    <property type="molecule type" value="Genomic_DNA"/>
</dbReference>
<keyword evidence="4" id="KW-0255">Endonuclease</keyword>
<accession>A0A7V0T6U5</accession>
<proteinExistence type="inferred from homology"/>
<evidence type="ECO:0000313" key="10">
    <source>
        <dbReference type="EMBL" id="HDQ99901.1"/>
    </source>
</evidence>
<reference evidence="10" key="1">
    <citation type="journal article" date="2020" name="mSystems">
        <title>Genome- and Community-Level Interaction Insights into Carbon Utilization and Element Cycling Functions of Hydrothermarchaeota in Hydrothermal Sediment.</title>
        <authorList>
            <person name="Zhou Z."/>
            <person name="Liu Y."/>
            <person name="Xu W."/>
            <person name="Pan J."/>
            <person name="Luo Z.H."/>
            <person name="Li M."/>
        </authorList>
    </citation>
    <scope>NUCLEOTIDE SEQUENCE [LARGE SCALE GENOMIC DNA]</scope>
    <source>
        <strain evidence="10">SpSt-1182</strain>
    </source>
</reference>
<evidence type="ECO:0000259" key="9">
    <source>
        <dbReference type="Pfam" id="PF03787"/>
    </source>
</evidence>
<dbReference type="GO" id="GO:0051607">
    <property type="term" value="P:defense response to virus"/>
    <property type="evidence" value="ECO:0007669"/>
    <property type="project" value="UniProtKB-KW"/>
</dbReference>
<sequence length="244" mass="26420">MATYLTIVLNMECVTGLHIGAGGKSMEIGGIDAPVIRHPIGSKRPYVPGSSLKGRMRSLLEHYLELAGDGVTMREFNGIRRHECPDRNTAKDCKVCRLFGSTGDKTQGMEGNNHPARLRFLDGELTPAGIANLTEDGILVTEAKMENTLDRLTSAAMPRTIERVPGTAEFNIRLILRVDADKKEEDFATIKTGLDQIAFAGLGGHVSRGYGHVKWTSCDVLPPDIGDANILKTVLQPVLAGRNG</sequence>
<dbReference type="GO" id="GO:0003723">
    <property type="term" value="F:RNA binding"/>
    <property type="evidence" value="ECO:0007669"/>
    <property type="project" value="UniProtKB-KW"/>
</dbReference>
<keyword evidence="3" id="KW-0540">Nuclease</keyword>
<organism evidence="10">
    <name type="scientific">candidate division WOR-3 bacterium</name>
    <dbReference type="NCBI Taxonomy" id="2052148"/>
    <lineage>
        <taxon>Bacteria</taxon>
        <taxon>Bacteria division WOR-3</taxon>
    </lineage>
</organism>
<evidence type="ECO:0000256" key="8">
    <source>
        <dbReference type="ARBA" id="ARBA00033183"/>
    </source>
</evidence>
<keyword evidence="5" id="KW-0378">Hydrolase</keyword>
<dbReference type="Pfam" id="PF03787">
    <property type="entry name" value="RAMPs"/>
    <property type="match status" value="1"/>
</dbReference>
<dbReference type="InterPro" id="IPR013412">
    <property type="entry name" value="CRISPR-assoc_RAMP_Csm3"/>
</dbReference>
<dbReference type="InterPro" id="IPR052216">
    <property type="entry name" value="CRISPR_Csm3_endoribonuclease"/>
</dbReference>
<dbReference type="AlphaFoldDB" id="A0A7V0T6U5"/>
<comment type="similarity">
    <text evidence="1">Belongs to the CRISPR-associated Csm3 family.</text>
</comment>
<comment type="caution">
    <text evidence="10">The sequence shown here is derived from an EMBL/GenBank/DDBJ whole genome shotgun (WGS) entry which is preliminary data.</text>
</comment>
<evidence type="ECO:0000256" key="7">
    <source>
        <dbReference type="ARBA" id="ARBA00023118"/>
    </source>
</evidence>